<keyword evidence="4" id="KW-0597">Phosphoprotein</keyword>
<accession>A0A7L5BP17</accession>
<dbReference type="PANTHER" id="PTHR45436">
    <property type="entry name" value="SENSOR HISTIDINE KINASE YKOH"/>
    <property type="match status" value="1"/>
</dbReference>
<dbReference type="EC" id="2.7.13.3" evidence="3"/>
<evidence type="ECO:0000256" key="6">
    <source>
        <dbReference type="ARBA" id="ARBA00022692"/>
    </source>
</evidence>
<dbReference type="Pfam" id="PF00512">
    <property type="entry name" value="HisKA"/>
    <property type="match status" value="1"/>
</dbReference>
<dbReference type="SUPFAM" id="SSF55874">
    <property type="entry name" value="ATPase domain of HSP90 chaperone/DNA topoisomerase II/histidine kinase"/>
    <property type="match status" value="1"/>
</dbReference>
<dbReference type="Gene3D" id="1.10.287.130">
    <property type="match status" value="1"/>
</dbReference>
<feature type="domain" description="Histidine kinase" evidence="12">
    <location>
        <begin position="238"/>
        <end position="453"/>
    </location>
</feature>
<dbReference type="CDD" id="cd00082">
    <property type="entry name" value="HisKA"/>
    <property type="match status" value="1"/>
</dbReference>
<keyword evidence="10 11" id="KW-0472">Membrane</keyword>
<evidence type="ECO:0000256" key="5">
    <source>
        <dbReference type="ARBA" id="ARBA00022679"/>
    </source>
</evidence>
<proteinExistence type="predicted"/>
<dbReference type="EMBL" id="CP048635">
    <property type="protein sequence ID" value="QIB40495.1"/>
    <property type="molecule type" value="Genomic_DNA"/>
</dbReference>
<dbReference type="PROSITE" id="PS50109">
    <property type="entry name" value="HIS_KIN"/>
    <property type="match status" value="1"/>
</dbReference>
<dbReference type="Pfam" id="PF02518">
    <property type="entry name" value="HATPase_c"/>
    <property type="match status" value="1"/>
</dbReference>
<comment type="subcellular location">
    <subcellularLocation>
        <location evidence="2">Membrane</location>
    </subcellularLocation>
</comment>
<dbReference type="InterPro" id="IPR036890">
    <property type="entry name" value="HATPase_C_sf"/>
</dbReference>
<dbReference type="PANTHER" id="PTHR45436:SF8">
    <property type="entry name" value="HISTIDINE KINASE"/>
    <property type="match status" value="1"/>
</dbReference>
<evidence type="ECO:0000313" key="14">
    <source>
        <dbReference type="EMBL" id="QIB40495.1"/>
    </source>
</evidence>
<dbReference type="InterPro" id="IPR003660">
    <property type="entry name" value="HAMP_dom"/>
</dbReference>
<protein>
    <recommendedName>
        <fullName evidence="3">histidine kinase</fullName>
        <ecNumber evidence="3">2.7.13.3</ecNumber>
    </recommendedName>
</protein>
<keyword evidence="7 14" id="KW-0418">Kinase</keyword>
<dbReference type="Proteomes" id="UP000464865">
    <property type="component" value="Chromosome M15-12"/>
</dbReference>
<evidence type="ECO:0000256" key="8">
    <source>
        <dbReference type="ARBA" id="ARBA00022989"/>
    </source>
</evidence>
<dbReference type="InterPro" id="IPR004358">
    <property type="entry name" value="Sig_transdc_His_kin-like_C"/>
</dbReference>
<dbReference type="InterPro" id="IPR003594">
    <property type="entry name" value="HATPase_dom"/>
</dbReference>
<keyword evidence="15" id="KW-1185">Reference proteome</keyword>
<feature type="transmembrane region" description="Helical" evidence="11">
    <location>
        <begin position="152"/>
        <end position="176"/>
    </location>
</feature>
<dbReference type="PRINTS" id="PR00344">
    <property type="entry name" value="BCTRLSENSOR"/>
</dbReference>
<gene>
    <name evidence="14" type="ORF">G3A56_21800</name>
</gene>
<dbReference type="SMART" id="SM00388">
    <property type="entry name" value="HisKA"/>
    <property type="match status" value="1"/>
</dbReference>
<keyword evidence="9" id="KW-0902">Two-component regulatory system</keyword>
<dbReference type="InterPro" id="IPR050428">
    <property type="entry name" value="TCS_sensor_his_kinase"/>
</dbReference>
<dbReference type="Gene3D" id="3.30.565.10">
    <property type="entry name" value="Histidine kinase-like ATPase, C-terminal domain"/>
    <property type="match status" value="1"/>
</dbReference>
<dbReference type="KEGG" id="roy:G3A56_21800"/>
<evidence type="ECO:0000256" key="10">
    <source>
        <dbReference type="ARBA" id="ARBA00023136"/>
    </source>
</evidence>
<dbReference type="GO" id="GO:0000155">
    <property type="term" value="F:phosphorelay sensor kinase activity"/>
    <property type="evidence" value="ECO:0007669"/>
    <property type="project" value="InterPro"/>
</dbReference>
<dbReference type="AlphaFoldDB" id="A0A7L5BP17"/>
<keyword evidence="6 11" id="KW-0812">Transmembrane</keyword>
<dbReference type="InterPro" id="IPR036097">
    <property type="entry name" value="HisK_dim/P_sf"/>
</dbReference>
<evidence type="ECO:0000256" key="4">
    <source>
        <dbReference type="ARBA" id="ARBA00022553"/>
    </source>
</evidence>
<feature type="domain" description="HAMP" evidence="13">
    <location>
        <begin position="177"/>
        <end position="230"/>
    </location>
</feature>
<dbReference type="SMART" id="SM00304">
    <property type="entry name" value="HAMP"/>
    <property type="match status" value="1"/>
</dbReference>
<evidence type="ECO:0000313" key="15">
    <source>
        <dbReference type="Proteomes" id="UP000464865"/>
    </source>
</evidence>
<evidence type="ECO:0000256" key="2">
    <source>
        <dbReference type="ARBA" id="ARBA00004370"/>
    </source>
</evidence>
<dbReference type="Gene3D" id="6.10.340.10">
    <property type="match status" value="1"/>
</dbReference>
<comment type="catalytic activity">
    <reaction evidence="1">
        <text>ATP + protein L-histidine = ADP + protein N-phospho-L-histidine.</text>
        <dbReference type="EC" id="2.7.13.3"/>
    </reaction>
</comment>
<evidence type="ECO:0000256" key="7">
    <source>
        <dbReference type="ARBA" id="ARBA00022777"/>
    </source>
</evidence>
<organism evidence="14 15">
    <name type="scientific">Rhizobium oryzihabitans</name>
    <dbReference type="NCBI Taxonomy" id="2267833"/>
    <lineage>
        <taxon>Bacteria</taxon>
        <taxon>Pseudomonadati</taxon>
        <taxon>Pseudomonadota</taxon>
        <taxon>Alphaproteobacteria</taxon>
        <taxon>Hyphomicrobiales</taxon>
        <taxon>Rhizobiaceae</taxon>
        <taxon>Rhizobium/Agrobacterium group</taxon>
        <taxon>Rhizobium</taxon>
    </lineage>
</organism>
<dbReference type="InterPro" id="IPR003661">
    <property type="entry name" value="HisK_dim/P_dom"/>
</dbReference>
<dbReference type="SUPFAM" id="SSF47384">
    <property type="entry name" value="Homodimeric domain of signal transducing histidine kinase"/>
    <property type="match status" value="1"/>
</dbReference>
<evidence type="ECO:0000256" key="11">
    <source>
        <dbReference type="SAM" id="Phobius"/>
    </source>
</evidence>
<keyword evidence="8 11" id="KW-1133">Transmembrane helix</keyword>
<dbReference type="RefSeq" id="WP_082185198.1">
    <property type="nucleotide sequence ID" value="NZ_CP048635.1"/>
</dbReference>
<feature type="transmembrane region" description="Helical" evidence="11">
    <location>
        <begin position="12"/>
        <end position="37"/>
    </location>
</feature>
<sequence length="456" mass="49954">MHRARLYRSTPFRLALAFGLLFILGFLISGFITYQYLKRELMGALDTSVTEMYAVTTSNYAPNDMEDLVAAIKAYGRHPTSDERVFSLVDPNGRRIAGNATVPHLPDGLASITAREIGLPDDTVFRVVSGPVGQNRLTVGRSLSETDDFEDIALFSFAWVAVLTIAFAAVGGVILAKRAQRRLDGVVETMVDISNGRMQARIPLSGRRDDIDLLSIQINDALERLSRLVESMRQVSADIAHDLKTPLNRLKMTIQDAMGRNERLEPIEDLLADALGESDQINATFEALLRISQIEAGGRKVRFRPVDLLGLMNDIVEIYADVAEDNGQFLSFAAPSPGVWLVSGDRELLMQLLVNLVENAINHCRPGTHIDLSLAANGNRLVATVRDTGPGIPEAERDKVFRRLYRLDKSRSTPGSGLGLSLVRAIADLHGVDITLADNQPGLVVSLSMARANSKI</sequence>
<evidence type="ECO:0000256" key="9">
    <source>
        <dbReference type="ARBA" id="ARBA00023012"/>
    </source>
</evidence>
<evidence type="ECO:0000256" key="1">
    <source>
        <dbReference type="ARBA" id="ARBA00000085"/>
    </source>
</evidence>
<name>A0A7L5BP17_9HYPH</name>
<evidence type="ECO:0000256" key="3">
    <source>
        <dbReference type="ARBA" id="ARBA00012438"/>
    </source>
</evidence>
<dbReference type="GO" id="GO:0005886">
    <property type="term" value="C:plasma membrane"/>
    <property type="evidence" value="ECO:0007669"/>
    <property type="project" value="TreeGrafter"/>
</dbReference>
<reference evidence="14 15" key="1">
    <citation type="submission" date="2020-02" db="EMBL/GenBank/DDBJ databases">
        <title>Plant-Promoting Endophytic Bacterium Rhizobium oryzihabitans sp. nov., Isolated from the Root of Rice.</title>
        <authorList>
            <person name="zhao J."/>
            <person name="Zhang G."/>
        </authorList>
    </citation>
    <scope>NUCLEOTIDE SEQUENCE [LARGE SCALE GENOMIC DNA]</scope>
    <source>
        <strain evidence="14 15">M15</strain>
    </source>
</reference>
<dbReference type="InterPro" id="IPR005467">
    <property type="entry name" value="His_kinase_dom"/>
</dbReference>
<dbReference type="SMART" id="SM00387">
    <property type="entry name" value="HATPase_c"/>
    <property type="match status" value="1"/>
</dbReference>
<evidence type="ECO:0000259" key="12">
    <source>
        <dbReference type="PROSITE" id="PS50109"/>
    </source>
</evidence>
<keyword evidence="5" id="KW-0808">Transferase</keyword>
<dbReference type="CDD" id="cd00075">
    <property type="entry name" value="HATPase"/>
    <property type="match status" value="1"/>
</dbReference>
<dbReference type="PROSITE" id="PS50885">
    <property type="entry name" value="HAMP"/>
    <property type="match status" value="1"/>
</dbReference>
<evidence type="ECO:0000259" key="13">
    <source>
        <dbReference type="PROSITE" id="PS50885"/>
    </source>
</evidence>